<dbReference type="OrthoDB" id="9780854at2"/>
<gene>
    <name evidence="2" type="primary">ku</name>
    <name evidence="5" type="ORF">EDC64_102156</name>
</gene>
<dbReference type="InterPro" id="IPR009187">
    <property type="entry name" value="Prok_Ku"/>
</dbReference>
<dbReference type="NCBIfam" id="TIGR02772">
    <property type="entry name" value="Ku_bact"/>
    <property type="match status" value="1"/>
</dbReference>
<keyword evidence="1 2" id="KW-0238">DNA-binding</keyword>
<proteinExistence type="inferred from homology"/>
<dbReference type="PIRSF" id="PIRSF006493">
    <property type="entry name" value="Prok_Ku"/>
    <property type="match status" value="1"/>
</dbReference>
<dbReference type="HAMAP" id="MF_01875">
    <property type="entry name" value="Prokaryotic_Ku"/>
    <property type="match status" value="1"/>
</dbReference>
<dbReference type="PANTHER" id="PTHR41251:SF1">
    <property type="entry name" value="NON-HOMOLOGOUS END JOINING PROTEIN KU"/>
    <property type="match status" value="1"/>
</dbReference>
<dbReference type="Proteomes" id="UP000294664">
    <property type="component" value="Unassembled WGS sequence"/>
</dbReference>
<protein>
    <recommendedName>
        <fullName evidence="2">Non-homologous end joining protein Ku</fullName>
    </recommendedName>
</protein>
<dbReference type="GO" id="GO:0006303">
    <property type="term" value="P:double-strand break repair via nonhomologous end joining"/>
    <property type="evidence" value="ECO:0007669"/>
    <property type="project" value="UniProtKB-UniRule"/>
</dbReference>
<sequence length="296" mass="32028">MAPRATWKGFLKLADLSCAVSLHTAVSSSGRIAFRTIDRTTGHAVRRRFVDEETGDVVEREDQVKGYPTAAGDHVVIEPEEVAATVPEADKMLDVAGFLPCDAIDPVFFDQPYFIAPADPVSAKVFSVLQAGMTAKKAAAIAHAVLFRRARTVLLRPHGEGMIATTLHFDYEVRAEEEAFSDIADMKVEGEMLDLATHIIATKSGEVDPHEFEDRYEAALADLVRMKIAGKPIRAKKAPARTNVVNLMDALRRSAAGDPPEKSKKAPARKAASRTKAAAEKPSKTAAKSPARRKAG</sequence>
<evidence type="ECO:0000313" key="5">
    <source>
        <dbReference type="EMBL" id="TCT06677.1"/>
    </source>
</evidence>
<comment type="subunit">
    <text evidence="2">Homodimer. Interacts with LigD.</text>
</comment>
<evidence type="ECO:0000256" key="3">
    <source>
        <dbReference type="SAM" id="MobiDB-lite"/>
    </source>
</evidence>
<dbReference type="RefSeq" id="WP_132030159.1">
    <property type="nucleotide sequence ID" value="NZ_SMAI01000002.1"/>
</dbReference>
<organism evidence="5 6">
    <name type="scientific">Aquabacter spiritensis</name>
    <dbReference type="NCBI Taxonomy" id="933073"/>
    <lineage>
        <taxon>Bacteria</taxon>
        <taxon>Pseudomonadati</taxon>
        <taxon>Pseudomonadota</taxon>
        <taxon>Alphaproteobacteria</taxon>
        <taxon>Hyphomicrobiales</taxon>
        <taxon>Xanthobacteraceae</taxon>
        <taxon>Aquabacter</taxon>
    </lineage>
</organism>
<dbReference type="Gene3D" id="2.40.290.10">
    <property type="match status" value="1"/>
</dbReference>
<feature type="region of interest" description="Disordered" evidence="3">
    <location>
        <begin position="251"/>
        <end position="296"/>
    </location>
</feature>
<accession>A0A4R3M5F7</accession>
<evidence type="ECO:0000256" key="1">
    <source>
        <dbReference type="ARBA" id="ARBA00023125"/>
    </source>
</evidence>
<keyword evidence="2" id="KW-0233">DNA recombination</keyword>
<dbReference type="SMART" id="SM00559">
    <property type="entry name" value="Ku78"/>
    <property type="match status" value="1"/>
</dbReference>
<dbReference type="PANTHER" id="PTHR41251">
    <property type="entry name" value="NON-HOMOLOGOUS END JOINING PROTEIN KU"/>
    <property type="match status" value="1"/>
</dbReference>
<evidence type="ECO:0000313" key="6">
    <source>
        <dbReference type="Proteomes" id="UP000294664"/>
    </source>
</evidence>
<name>A0A4R3M5F7_9HYPH</name>
<reference evidence="5 6" key="1">
    <citation type="submission" date="2019-03" db="EMBL/GenBank/DDBJ databases">
        <title>Genomic Encyclopedia of Type Strains, Phase IV (KMG-IV): sequencing the most valuable type-strain genomes for metagenomic binning, comparative biology and taxonomic classification.</title>
        <authorList>
            <person name="Goeker M."/>
        </authorList>
    </citation>
    <scope>NUCLEOTIDE SEQUENCE [LARGE SCALE GENOMIC DNA]</scope>
    <source>
        <strain evidence="5 6">DSM 9035</strain>
    </source>
</reference>
<keyword evidence="2" id="KW-0234">DNA repair</keyword>
<comment type="function">
    <text evidence="2">With LigD forms a non-homologous end joining (NHEJ) DNA repair enzyme, which repairs dsDNA breaks with reduced fidelity. Binds linear dsDNA with 5'- and 3'- overhangs but not closed circular dsDNA nor ssDNA. Recruits and stimulates the ligase activity of LigD.</text>
</comment>
<dbReference type="InterPro" id="IPR016194">
    <property type="entry name" value="SPOC-like_C_dom_sf"/>
</dbReference>
<keyword evidence="2" id="KW-0227">DNA damage</keyword>
<evidence type="ECO:0000256" key="2">
    <source>
        <dbReference type="HAMAP-Rule" id="MF_01875"/>
    </source>
</evidence>
<evidence type="ECO:0000259" key="4">
    <source>
        <dbReference type="SMART" id="SM00559"/>
    </source>
</evidence>
<dbReference type="EMBL" id="SMAI01000002">
    <property type="protein sequence ID" value="TCT06677.1"/>
    <property type="molecule type" value="Genomic_DNA"/>
</dbReference>
<feature type="domain" description="Ku" evidence="4">
    <location>
        <begin position="55"/>
        <end position="184"/>
    </location>
</feature>
<dbReference type="InterPro" id="IPR006164">
    <property type="entry name" value="DNA_bd_Ku70/Ku80"/>
</dbReference>
<dbReference type="AlphaFoldDB" id="A0A4R3M5F7"/>
<dbReference type="GO" id="GO:0006310">
    <property type="term" value="P:DNA recombination"/>
    <property type="evidence" value="ECO:0007669"/>
    <property type="project" value="UniProtKB-KW"/>
</dbReference>
<dbReference type="Pfam" id="PF02735">
    <property type="entry name" value="Ku"/>
    <property type="match status" value="1"/>
</dbReference>
<dbReference type="GO" id="GO:0003690">
    <property type="term" value="F:double-stranded DNA binding"/>
    <property type="evidence" value="ECO:0007669"/>
    <property type="project" value="UniProtKB-UniRule"/>
</dbReference>
<comment type="similarity">
    <text evidence="2">Belongs to the prokaryotic Ku family.</text>
</comment>
<keyword evidence="6" id="KW-1185">Reference proteome</keyword>
<dbReference type="SUPFAM" id="SSF100939">
    <property type="entry name" value="SPOC domain-like"/>
    <property type="match status" value="1"/>
</dbReference>
<comment type="caution">
    <text evidence="5">The sequence shown here is derived from an EMBL/GenBank/DDBJ whole genome shotgun (WGS) entry which is preliminary data.</text>
</comment>